<sequence>MHTGRYDAFCLVTSDADFTRLATRLREDGATVIGIGKQYTPRSFVAACSQFVAVESLERAAIRADALEARRAFISGGTSQEAAERAAPTGPAGPAGPVSSAAVTLATKGKGPAAPQVSAVATPQQQQRMRATFAELCAEQAAADGWTMLSRIGDRLKNIDPAFDPRLYGTSRSSLSDLVDLMPEYELSRRDSSVWVRRRSIKAA</sequence>
<name>A0A7S3EYY8_9EUKA</name>
<dbReference type="Gene3D" id="3.40.50.1010">
    <property type="entry name" value="5'-nuclease"/>
    <property type="match status" value="1"/>
</dbReference>
<protein>
    <recommendedName>
        <fullName evidence="2">HTH OST-type domain-containing protein</fullName>
    </recommendedName>
</protein>
<reference evidence="3" key="1">
    <citation type="submission" date="2021-01" db="EMBL/GenBank/DDBJ databases">
        <authorList>
            <person name="Corre E."/>
            <person name="Pelletier E."/>
            <person name="Niang G."/>
            <person name="Scheremetjew M."/>
            <person name="Finn R."/>
            <person name="Kale V."/>
            <person name="Holt S."/>
            <person name="Cochrane G."/>
            <person name="Meng A."/>
            <person name="Brown T."/>
            <person name="Cohen L."/>
        </authorList>
    </citation>
    <scope>NUCLEOTIDE SEQUENCE</scope>
    <source>
        <strain evidence="3">CCMP281</strain>
    </source>
</reference>
<dbReference type="Pfam" id="PF12872">
    <property type="entry name" value="OST-HTH"/>
    <property type="match status" value="1"/>
</dbReference>
<dbReference type="InterPro" id="IPR041966">
    <property type="entry name" value="LOTUS-like"/>
</dbReference>
<proteinExistence type="predicted"/>
<dbReference type="Gene3D" id="3.30.420.610">
    <property type="entry name" value="LOTUS domain-like"/>
    <property type="match status" value="1"/>
</dbReference>
<feature type="region of interest" description="Disordered" evidence="1">
    <location>
        <begin position="78"/>
        <end position="100"/>
    </location>
</feature>
<dbReference type="Pfam" id="PF01936">
    <property type="entry name" value="NYN"/>
    <property type="match status" value="1"/>
</dbReference>
<feature type="domain" description="HTH OST-type" evidence="2">
    <location>
        <begin position="125"/>
        <end position="200"/>
    </location>
</feature>
<dbReference type="EMBL" id="HBHX01026920">
    <property type="protein sequence ID" value="CAE0114377.1"/>
    <property type="molecule type" value="Transcribed_RNA"/>
</dbReference>
<dbReference type="AlphaFoldDB" id="A0A7S3EYY8"/>
<accession>A0A7S3EYY8</accession>
<evidence type="ECO:0000313" key="3">
    <source>
        <dbReference type="EMBL" id="CAE0114377.1"/>
    </source>
</evidence>
<evidence type="ECO:0000259" key="2">
    <source>
        <dbReference type="PROSITE" id="PS51644"/>
    </source>
</evidence>
<dbReference type="GO" id="GO:0004540">
    <property type="term" value="F:RNA nuclease activity"/>
    <property type="evidence" value="ECO:0007669"/>
    <property type="project" value="InterPro"/>
</dbReference>
<gene>
    <name evidence="3" type="ORF">HERI1096_LOCUS15051</name>
</gene>
<dbReference type="InterPro" id="IPR021139">
    <property type="entry name" value="NYN"/>
</dbReference>
<evidence type="ECO:0000256" key="1">
    <source>
        <dbReference type="SAM" id="MobiDB-lite"/>
    </source>
</evidence>
<feature type="compositionally biased region" description="Low complexity" evidence="1">
    <location>
        <begin position="85"/>
        <end position="100"/>
    </location>
</feature>
<dbReference type="PANTHER" id="PTHR35811:SF1">
    <property type="entry name" value="HTH OST-TYPE DOMAIN-CONTAINING PROTEIN"/>
    <property type="match status" value="1"/>
</dbReference>
<dbReference type="PANTHER" id="PTHR35811">
    <property type="entry name" value="SLR1870 PROTEIN"/>
    <property type="match status" value="1"/>
</dbReference>
<organism evidence="3">
    <name type="scientific">Haptolina ericina</name>
    <dbReference type="NCBI Taxonomy" id="156174"/>
    <lineage>
        <taxon>Eukaryota</taxon>
        <taxon>Haptista</taxon>
        <taxon>Haptophyta</taxon>
        <taxon>Prymnesiophyceae</taxon>
        <taxon>Prymnesiales</taxon>
        <taxon>Prymnesiaceae</taxon>
        <taxon>Haptolina</taxon>
    </lineage>
</organism>
<dbReference type="CDD" id="cd10146">
    <property type="entry name" value="LabA_like_C"/>
    <property type="match status" value="1"/>
</dbReference>
<dbReference type="PROSITE" id="PS51644">
    <property type="entry name" value="HTH_OST"/>
    <property type="match status" value="1"/>
</dbReference>
<dbReference type="InterPro" id="IPR025605">
    <property type="entry name" value="OST-HTH/LOTUS_dom"/>
</dbReference>